<feature type="compositionally biased region" description="Low complexity" evidence="1">
    <location>
        <begin position="611"/>
        <end position="623"/>
    </location>
</feature>
<evidence type="ECO:0000256" key="1">
    <source>
        <dbReference type="SAM" id="MobiDB-lite"/>
    </source>
</evidence>
<evidence type="ECO:0000313" key="2">
    <source>
        <dbReference type="EMBL" id="KAG0265429.1"/>
    </source>
</evidence>
<feature type="region of interest" description="Disordered" evidence="1">
    <location>
        <begin position="508"/>
        <end position="541"/>
    </location>
</feature>
<keyword evidence="3" id="KW-1185">Reference proteome</keyword>
<feature type="compositionally biased region" description="Low complexity" evidence="1">
    <location>
        <begin position="237"/>
        <end position="248"/>
    </location>
</feature>
<evidence type="ECO:0000313" key="3">
    <source>
        <dbReference type="Proteomes" id="UP000807716"/>
    </source>
</evidence>
<accession>A0A9P6QDH1</accession>
<feature type="compositionally biased region" description="Polar residues" evidence="1">
    <location>
        <begin position="1"/>
        <end position="10"/>
    </location>
</feature>
<dbReference type="Pfam" id="PF08202">
    <property type="entry name" value="MIS13"/>
    <property type="match status" value="1"/>
</dbReference>
<reference evidence="2" key="1">
    <citation type="journal article" date="2020" name="Fungal Divers.">
        <title>Resolving the Mortierellaceae phylogeny through synthesis of multi-gene phylogenetics and phylogenomics.</title>
        <authorList>
            <person name="Vandepol N."/>
            <person name="Liber J."/>
            <person name="Desiro A."/>
            <person name="Na H."/>
            <person name="Kennedy M."/>
            <person name="Barry K."/>
            <person name="Grigoriev I.V."/>
            <person name="Miller A.N."/>
            <person name="O'Donnell K."/>
            <person name="Stajich J.E."/>
            <person name="Bonito G."/>
        </authorList>
    </citation>
    <scope>NUCLEOTIDE SEQUENCE</scope>
    <source>
        <strain evidence="2">BC1065</strain>
    </source>
</reference>
<dbReference type="GO" id="GO:0051301">
    <property type="term" value="P:cell division"/>
    <property type="evidence" value="ECO:0007669"/>
    <property type="project" value="InterPro"/>
</dbReference>
<dbReference type="Proteomes" id="UP000807716">
    <property type="component" value="Unassembled WGS sequence"/>
</dbReference>
<dbReference type="PANTHER" id="PTHR14778">
    <property type="entry name" value="KINETOCHORE-ASSOCIATED PROTEIN DSN1 HOMOLOG"/>
    <property type="match status" value="1"/>
</dbReference>
<proteinExistence type="predicted"/>
<dbReference type="InterPro" id="IPR013218">
    <property type="entry name" value="Dsn1/Mis13"/>
</dbReference>
<name>A0A9P6QDH1_9FUNG</name>
<dbReference type="EMBL" id="JAAAJB010000117">
    <property type="protein sequence ID" value="KAG0265429.1"/>
    <property type="molecule type" value="Genomic_DNA"/>
</dbReference>
<dbReference type="PANTHER" id="PTHR14778:SF2">
    <property type="entry name" value="KINETOCHORE-ASSOCIATED PROTEIN DSN1 HOMOLOG"/>
    <property type="match status" value="1"/>
</dbReference>
<feature type="region of interest" description="Disordered" evidence="1">
    <location>
        <begin position="394"/>
        <end position="423"/>
    </location>
</feature>
<dbReference type="GO" id="GO:0007059">
    <property type="term" value="P:chromosome segregation"/>
    <property type="evidence" value="ECO:0007669"/>
    <property type="project" value="InterPro"/>
</dbReference>
<feature type="compositionally biased region" description="Low complexity" evidence="1">
    <location>
        <begin position="396"/>
        <end position="405"/>
    </location>
</feature>
<dbReference type="OrthoDB" id="3364649at2759"/>
<gene>
    <name evidence="2" type="ORF">DFQ27_000643</name>
</gene>
<feature type="compositionally biased region" description="Polar residues" evidence="1">
    <location>
        <begin position="102"/>
        <end position="112"/>
    </location>
</feature>
<feature type="compositionally biased region" description="Low complexity" evidence="1">
    <location>
        <begin position="644"/>
        <end position="665"/>
    </location>
</feature>
<feature type="compositionally biased region" description="Polar residues" evidence="1">
    <location>
        <begin position="519"/>
        <end position="541"/>
    </location>
</feature>
<feature type="compositionally biased region" description="Polar residues" evidence="1">
    <location>
        <begin position="119"/>
        <end position="128"/>
    </location>
</feature>
<organism evidence="2 3">
    <name type="scientific">Actinomortierella ambigua</name>
    <dbReference type="NCBI Taxonomy" id="1343610"/>
    <lineage>
        <taxon>Eukaryota</taxon>
        <taxon>Fungi</taxon>
        <taxon>Fungi incertae sedis</taxon>
        <taxon>Mucoromycota</taxon>
        <taxon>Mortierellomycotina</taxon>
        <taxon>Mortierellomycetes</taxon>
        <taxon>Mortierellales</taxon>
        <taxon>Mortierellaceae</taxon>
        <taxon>Actinomortierella</taxon>
    </lineage>
</organism>
<feature type="region of interest" description="Disordered" evidence="1">
    <location>
        <begin position="1"/>
        <end position="137"/>
    </location>
</feature>
<sequence>MPPRSATATATMAPVPLNSLPPKPVSRSRSSSKKQKPKANGTTGAAHEPTSANTTNTRTTTTATTTTGKRAQKRKLEVSDEDDMSDFVPQSRTMYNVDHPHQSWSSSHSTGTRPAPLPTSESMQSISSYHDPAQHRPIKRFMEEDRGFVFARKKTTTAPLPSSLPTERQLRNPTNKLLVDVNGSGNGTHPPTPERSPSQEDLVNPRRGGAHSSRKQAQRSTNTASARTTRHPVTGNTSGPPSSSSSSTRSRRTGGDHTPTRIAESIVAIPMRETPMIKKNKDMRGDSRRSSFTLRGKRASSIGSGFEAQPHPSIDPRGFYRHISADLPDIARMKQLLAWCGRKSADAMTPATVKATSTSSSALKIAKAVQEEVLNMTINNKILLSWYNRPQDPKESSSLSLSSSSKPVPKKPHKQNVENRRKLREYDEQMVKLKHEDEQWTQLISAYNTFHASILDSGIGVPPGDEPIVFPAKAADDIDVDILTADERRLWEKHCQPRDDTLLLTKITTAKSRPRSAGTGATATDNQSPSPANTNRISLSTGLDTRWIPEKMKNLESQVDDMRDMLYRASQFNEVARQYADQVLEQVAVAMERRQRPPIDTSAPYPLAFTSASSSSPISSSSSQHPTTTLKGHISLPFPPPSSTSPSSSSSSSTTSAASSALSSLMAGSANSTTSFKAQPSADRQPTIAPPPPPAVESTPDTRDIMRRLSRLCI</sequence>
<dbReference type="AlphaFoldDB" id="A0A9P6QDH1"/>
<feature type="compositionally biased region" description="Basic and acidic residues" evidence="1">
    <location>
        <begin position="280"/>
        <end position="289"/>
    </location>
</feature>
<evidence type="ECO:0008006" key="4">
    <source>
        <dbReference type="Google" id="ProtNLM"/>
    </source>
</evidence>
<feature type="compositionally biased region" description="Basic residues" evidence="1">
    <location>
        <begin position="208"/>
        <end position="217"/>
    </location>
</feature>
<feature type="compositionally biased region" description="Polar residues" evidence="1">
    <location>
        <begin position="669"/>
        <end position="684"/>
    </location>
</feature>
<comment type="caution">
    <text evidence="2">The sequence shown here is derived from an EMBL/GenBank/DDBJ whole genome shotgun (WGS) entry which is preliminary data.</text>
</comment>
<dbReference type="GO" id="GO:0000444">
    <property type="term" value="C:MIS12/MIND type complex"/>
    <property type="evidence" value="ECO:0007669"/>
    <property type="project" value="InterPro"/>
</dbReference>
<feature type="region of interest" description="Disordered" evidence="1">
    <location>
        <begin position="280"/>
        <end position="313"/>
    </location>
</feature>
<protein>
    <recommendedName>
        <fullName evidence="4">Kinetochore protein Mis13</fullName>
    </recommendedName>
</protein>
<feature type="region of interest" description="Disordered" evidence="1">
    <location>
        <begin position="598"/>
        <end position="705"/>
    </location>
</feature>
<feature type="region of interest" description="Disordered" evidence="1">
    <location>
        <begin position="149"/>
        <end position="262"/>
    </location>
</feature>
<feature type="compositionally biased region" description="Low complexity" evidence="1">
    <location>
        <begin position="50"/>
        <end position="67"/>
    </location>
</feature>
<feature type="compositionally biased region" description="Low complexity" evidence="1">
    <location>
        <begin position="156"/>
        <end position="166"/>
    </location>
</feature>